<dbReference type="RefSeq" id="WP_380665717.1">
    <property type="nucleotide sequence ID" value="NZ_JBHTCJ010000003.1"/>
</dbReference>
<evidence type="ECO:0000313" key="4">
    <source>
        <dbReference type="Proteomes" id="UP001596504"/>
    </source>
</evidence>
<evidence type="ECO:0000256" key="1">
    <source>
        <dbReference type="SAM" id="MobiDB-lite"/>
    </source>
</evidence>
<proteinExistence type="predicted"/>
<comment type="caution">
    <text evidence="3">The sequence shown here is derived from an EMBL/GenBank/DDBJ whole genome shotgun (WGS) entry which is preliminary data.</text>
</comment>
<keyword evidence="2" id="KW-0472">Membrane</keyword>
<accession>A0ABW2LJ84</accession>
<evidence type="ECO:0000313" key="3">
    <source>
        <dbReference type="EMBL" id="MFC7341147.1"/>
    </source>
</evidence>
<reference evidence="4" key="1">
    <citation type="journal article" date="2019" name="Int. J. Syst. Evol. Microbiol.">
        <title>The Global Catalogue of Microorganisms (GCM) 10K type strain sequencing project: providing services to taxonomists for standard genome sequencing and annotation.</title>
        <authorList>
            <consortium name="The Broad Institute Genomics Platform"/>
            <consortium name="The Broad Institute Genome Sequencing Center for Infectious Disease"/>
            <person name="Wu L."/>
            <person name="Ma J."/>
        </authorList>
    </citation>
    <scope>NUCLEOTIDE SEQUENCE [LARGE SCALE GENOMIC DNA]</scope>
    <source>
        <strain evidence="4">WLHS5</strain>
    </source>
</reference>
<feature type="transmembrane region" description="Helical" evidence="2">
    <location>
        <begin position="20"/>
        <end position="40"/>
    </location>
</feature>
<sequence length="203" mass="21622">MLDPNGPLPPTVYWRRRAIALALALTVTVLLGWCLALLFGGAEPEATERLAAPATASKPAEKPPAEQAAAPPPECPDDAIRVAAEVGRPSFKTGEKISLGLVVTNTGQRPCVRDLNRVQREIEVLGPDGKHVWGSNDCVIESTNEKPLLRPGQPVRNDVVWPGLTSTPDCGPIRERIAPGDYTAVAKLGEITSDPAPFKVVAE</sequence>
<protein>
    <recommendedName>
        <fullName evidence="5">MucR family transcriptional regulator</fullName>
    </recommendedName>
</protein>
<name>A0ABW2LJ84_9PSEU</name>
<keyword evidence="2" id="KW-1133">Transmembrane helix</keyword>
<evidence type="ECO:0008006" key="5">
    <source>
        <dbReference type="Google" id="ProtNLM"/>
    </source>
</evidence>
<keyword evidence="4" id="KW-1185">Reference proteome</keyword>
<dbReference type="Proteomes" id="UP001596504">
    <property type="component" value="Unassembled WGS sequence"/>
</dbReference>
<keyword evidence="2" id="KW-0812">Transmembrane</keyword>
<evidence type="ECO:0000256" key="2">
    <source>
        <dbReference type="SAM" id="Phobius"/>
    </source>
</evidence>
<gene>
    <name evidence="3" type="ORF">ACFQRI_06955</name>
</gene>
<feature type="region of interest" description="Disordered" evidence="1">
    <location>
        <begin position="50"/>
        <end position="76"/>
    </location>
</feature>
<organism evidence="3 4">
    <name type="scientific">Saccharopolyspora griseoalba</name>
    <dbReference type="NCBI Taxonomy" id="1431848"/>
    <lineage>
        <taxon>Bacteria</taxon>
        <taxon>Bacillati</taxon>
        <taxon>Actinomycetota</taxon>
        <taxon>Actinomycetes</taxon>
        <taxon>Pseudonocardiales</taxon>
        <taxon>Pseudonocardiaceae</taxon>
        <taxon>Saccharopolyspora</taxon>
    </lineage>
</organism>
<dbReference type="EMBL" id="JBHTCJ010000003">
    <property type="protein sequence ID" value="MFC7341147.1"/>
    <property type="molecule type" value="Genomic_DNA"/>
</dbReference>